<gene>
    <name evidence="3" type="ORF">ACFOW6_02610</name>
</gene>
<feature type="chain" id="PRO_5045180661" evidence="2">
    <location>
        <begin position="22"/>
        <end position="502"/>
    </location>
</feature>
<feature type="signal peptide" evidence="2">
    <location>
        <begin position="1"/>
        <end position="21"/>
    </location>
</feature>
<dbReference type="Proteomes" id="UP001595799">
    <property type="component" value="Unassembled WGS sequence"/>
</dbReference>
<evidence type="ECO:0000313" key="4">
    <source>
        <dbReference type="Proteomes" id="UP001595799"/>
    </source>
</evidence>
<name>A0ABV8UHN8_9PROT</name>
<feature type="region of interest" description="Disordered" evidence="1">
    <location>
        <begin position="133"/>
        <end position="161"/>
    </location>
</feature>
<evidence type="ECO:0000256" key="2">
    <source>
        <dbReference type="SAM" id="SignalP"/>
    </source>
</evidence>
<proteinExistence type="predicted"/>
<dbReference type="PANTHER" id="PTHR37841:SF1">
    <property type="entry name" value="DUF3298 DOMAIN-CONTAINING PROTEIN"/>
    <property type="match status" value="1"/>
</dbReference>
<evidence type="ECO:0000313" key="3">
    <source>
        <dbReference type="EMBL" id="MFC4350430.1"/>
    </source>
</evidence>
<dbReference type="InterPro" id="IPR032774">
    <property type="entry name" value="WG_beta_rep"/>
</dbReference>
<dbReference type="EMBL" id="JBHSCW010000001">
    <property type="protein sequence ID" value="MFC4350430.1"/>
    <property type="molecule type" value="Genomic_DNA"/>
</dbReference>
<keyword evidence="2" id="KW-0732">Signal</keyword>
<dbReference type="PANTHER" id="PTHR37841">
    <property type="entry name" value="GLR2918 PROTEIN"/>
    <property type="match status" value="1"/>
</dbReference>
<dbReference type="RefSeq" id="WP_382420766.1">
    <property type="nucleotide sequence ID" value="NZ_JBHSCW010000001.1"/>
</dbReference>
<reference evidence="4" key="1">
    <citation type="journal article" date="2019" name="Int. J. Syst. Evol. Microbiol.">
        <title>The Global Catalogue of Microorganisms (GCM) 10K type strain sequencing project: providing services to taxonomists for standard genome sequencing and annotation.</title>
        <authorList>
            <consortium name="The Broad Institute Genomics Platform"/>
            <consortium name="The Broad Institute Genome Sequencing Center for Infectious Disease"/>
            <person name="Wu L."/>
            <person name="Ma J."/>
        </authorList>
    </citation>
    <scope>NUCLEOTIDE SEQUENCE [LARGE SCALE GENOMIC DNA]</scope>
    <source>
        <strain evidence="4">CECT 8472</strain>
    </source>
</reference>
<evidence type="ECO:0000256" key="1">
    <source>
        <dbReference type="SAM" id="MobiDB-lite"/>
    </source>
</evidence>
<protein>
    <submittedName>
        <fullName evidence="3">WG repeat-containing protein</fullName>
    </submittedName>
</protein>
<comment type="caution">
    <text evidence="3">The sequence shown here is derived from an EMBL/GenBank/DDBJ whole genome shotgun (WGS) entry which is preliminary data.</text>
</comment>
<accession>A0ABV8UHN8</accession>
<organism evidence="3 4">
    <name type="scientific">Fodinicurvata halophila</name>
    <dbReference type="NCBI Taxonomy" id="1419723"/>
    <lineage>
        <taxon>Bacteria</taxon>
        <taxon>Pseudomonadati</taxon>
        <taxon>Pseudomonadota</taxon>
        <taxon>Alphaproteobacteria</taxon>
        <taxon>Rhodospirillales</taxon>
        <taxon>Rhodovibrionaceae</taxon>
        <taxon>Fodinicurvata</taxon>
    </lineage>
</organism>
<sequence length="502" mass="54814">MRKKLLACSLPLLAFATPAMAEMEEPETWHPTEDYYLEKVAACEAGEFTTSEGSGAVVRYDVVGQEGQHCRLRFTYLENPNPQLAEKPLTFLVDPSATDLESEVKNQLRSCLEGGGPEASCQGEFYQVLGGPSADAAQQASPEGPLPCGQPVEAEGDSLYPMPREDKWGYVDRAGNWVIEPQWEQAENFSEGRAAVGSWQRWGVIDRAGTYVLEPEYESPSYSTVEDQRIFGSPFNLFSEGCAAAEIFTSEAEYVFVDRDGGLHRPTLPNGEELAGLGNFSEGLAWFSWSEDLEWNYGWLDSQGEVAIPAEYADAGDFVDGLAPAESQRGGAGFIDPAGQLVLPRKWTLESARPFSEGLAPVSVEAFTTLYMNQEDFAIERVHDPETGTKTEIEMGGAFRNGRAPVKVTLAEDTRSVLAYIDTQGQIAFVPERLPGLAPCHTSTLTEFHDGLLRLLVADDGKSCGEGAFGLGLPSYPDAHYVYLDPDGQVVLRQQKTDGEQG</sequence>
<keyword evidence="4" id="KW-1185">Reference proteome</keyword>
<dbReference type="Pfam" id="PF14903">
    <property type="entry name" value="WG_beta_rep"/>
    <property type="match status" value="4"/>
</dbReference>